<organism evidence="1 2">
    <name type="scientific">Cryptolaemus montrouzieri</name>
    <dbReference type="NCBI Taxonomy" id="559131"/>
    <lineage>
        <taxon>Eukaryota</taxon>
        <taxon>Metazoa</taxon>
        <taxon>Ecdysozoa</taxon>
        <taxon>Arthropoda</taxon>
        <taxon>Hexapoda</taxon>
        <taxon>Insecta</taxon>
        <taxon>Pterygota</taxon>
        <taxon>Neoptera</taxon>
        <taxon>Endopterygota</taxon>
        <taxon>Coleoptera</taxon>
        <taxon>Polyphaga</taxon>
        <taxon>Cucujiformia</taxon>
        <taxon>Coccinelloidea</taxon>
        <taxon>Coccinellidae</taxon>
        <taxon>Scymninae</taxon>
        <taxon>Scymnini</taxon>
        <taxon>Cryptolaemus</taxon>
    </lineage>
</organism>
<protein>
    <submittedName>
        <fullName evidence="1">Uncharacterized protein</fullName>
    </submittedName>
</protein>
<dbReference type="AlphaFoldDB" id="A0ABD2P341"/>
<accession>A0ABD2P341</accession>
<gene>
    <name evidence="1" type="ORF">HHI36_019148</name>
</gene>
<name>A0ABD2P341_9CUCU</name>
<comment type="caution">
    <text evidence="1">The sequence shown here is derived from an EMBL/GenBank/DDBJ whole genome shotgun (WGS) entry which is preliminary data.</text>
</comment>
<feature type="non-terminal residue" evidence="1">
    <location>
        <position position="1"/>
    </location>
</feature>
<evidence type="ECO:0000313" key="1">
    <source>
        <dbReference type="EMBL" id="KAL3285020.1"/>
    </source>
</evidence>
<evidence type="ECO:0000313" key="2">
    <source>
        <dbReference type="Proteomes" id="UP001516400"/>
    </source>
</evidence>
<sequence length="58" mass="6423">SSTLSHTDSSVTPNSGYLLESRVRARYIETGGSKFDALLWLFRETSTALRLLDQSGCK</sequence>
<dbReference type="EMBL" id="JABFTP020000165">
    <property type="protein sequence ID" value="KAL3285020.1"/>
    <property type="molecule type" value="Genomic_DNA"/>
</dbReference>
<dbReference type="Proteomes" id="UP001516400">
    <property type="component" value="Unassembled WGS sequence"/>
</dbReference>
<keyword evidence="2" id="KW-1185">Reference proteome</keyword>
<feature type="non-terminal residue" evidence="1">
    <location>
        <position position="58"/>
    </location>
</feature>
<proteinExistence type="predicted"/>
<reference evidence="1 2" key="1">
    <citation type="journal article" date="2021" name="BMC Biol.">
        <title>Horizontally acquired antibacterial genes associated with adaptive radiation of ladybird beetles.</title>
        <authorList>
            <person name="Li H.S."/>
            <person name="Tang X.F."/>
            <person name="Huang Y.H."/>
            <person name="Xu Z.Y."/>
            <person name="Chen M.L."/>
            <person name="Du X.Y."/>
            <person name="Qiu B.Y."/>
            <person name="Chen P.T."/>
            <person name="Zhang W."/>
            <person name="Slipinski A."/>
            <person name="Escalona H.E."/>
            <person name="Waterhouse R.M."/>
            <person name="Zwick A."/>
            <person name="Pang H."/>
        </authorList>
    </citation>
    <scope>NUCLEOTIDE SEQUENCE [LARGE SCALE GENOMIC DNA]</scope>
    <source>
        <strain evidence="1">SYSU2018</strain>
    </source>
</reference>